<feature type="region of interest" description="Disordered" evidence="2">
    <location>
        <begin position="1"/>
        <end position="109"/>
    </location>
</feature>
<evidence type="ECO:0008006" key="6">
    <source>
        <dbReference type="Google" id="ProtNLM"/>
    </source>
</evidence>
<evidence type="ECO:0000256" key="2">
    <source>
        <dbReference type="SAM" id="MobiDB-lite"/>
    </source>
</evidence>
<dbReference type="EMBL" id="WWEN01000003">
    <property type="protein sequence ID" value="MYM55317.1"/>
    <property type="molecule type" value="Genomic_DNA"/>
</dbReference>
<dbReference type="AlphaFoldDB" id="A0A6L8LGS9"/>
<evidence type="ECO:0000313" key="4">
    <source>
        <dbReference type="EMBL" id="MYM55317.1"/>
    </source>
</evidence>
<feature type="compositionally biased region" description="Basic and acidic residues" evidence="2">
    <location>
        <begin position="1"/>
        <end position="17"/>
    </location>
</feature>
<evidence type="ECO:0000313" key="5">
    <source>
        <dbReference type="Proteomes" id="UP000479043"/>
    </source>
</evidence>
<keyword evidence="3" id="KW-0812">Transmembrane</keyword>
<comment type="caution">
    <text evidence="4">The sequence shown here is derived from an EMBL/GenBank/DDBJ whole genome shotgun (WGS) entry which is preliminary data.</text>
</comment>
<gene>
    <name evidence="4" type="ORF">GR167_08375</name>
</gene>
<protein>
    <recommendedName>
        <fullName evidence="6">Mitochondrial inner membrane protein</fullName>
    </recommendedName>
</protein>
<feature type="coiled-coil region" evidence="1">
    <location>
        <begin position="189"/>
        <end position="261"/>
    </location>
</feature>
<dbReference type="Proteomes" id="UP000479043">
    <property type="component" value="Unassembled WGS sequence"/>
</dbReference>
<organism evidence="4 5">
    <name type="scientific">Thalassovita mangrovi</name>
    <dbReference type="NCBI Taxonomy" id="2692236"/>
    <lineage>
        <taxon>Bacteria</taxon>
        <taxon>Pseudomonadati</taxon>
        <taxon>Pseudomonadota</taxon>
        <taxon>Alphaproteobacteria</taxon>
        <taxon>Rhodobacterales</taxon>
        <taxon>Roseobacteraceae</taxon>
        <taxon>Thalassovita</taxon>
    </lineage>
</organism>
<dbReference type="RefSeq" id="WP_160973017.1">
    <property type="nucleotide sequence ID" value="NZ_WWEN01000003.1"/>
</dbReference>
<keyword evidence="3" id="KW-0472">Membrane</keyword>
<evidence type="ECO:0000256" key="3">
    <source>
        <dbReference type="SAM" id="Phobius"/>
    </source>
</evidence>
<keyword evidence="5" id="KW-1185">Reference proteome</keyword>
<accession>A0A6L8LGS9</accession>
<reference evidence="4 5" key="1">
    <citation type="submission" date="2020-01" db="EMBL/GenBank/DDBJ databases">
        <authorList>
            <person name="Chen S."/>
        </authorList>
    </citation>
    <scope>NUCLEOTIDE SEQUENCE [LARGE SCALE GENOMIC DNA]</scope>
    <source>
        <strain evidence="4 5">GS-10</strain>
    </source>
</reference>
<feature type="transmembrane region" description="Helical" evidence="3">
    <location>
        <begin position="119"/>
        <end position="141"/>
    </location>
</feature>
<keyword evidence="3" id="KW-1133">Transmembrane helix</keyword>
<name>A0A6L8LGS9_9RHOB</name>
<sequence length="432" mass="45264">MADPKENPEKSEDKAAEIEDAVTVDETDVKQGEEVSEQGTEAEDASEESQEETAEAVETGEDAEGSEADIDAEDLQPEEEPEAEAELPAEDAEEPVEASVEDTPTASASEPVVIRKGGFFPALLGGVIAAGIGAGGALYLFPEGLSGGAGIAELQAQTQSSLAAQDKKIGELSGRIDGIKMPADPSADLARLSGDVAKTNDRLDQIAAQIAGYDTRLSEMEKKPITEFASKEAVDAYERELKALQDSMAKQRSEIEDMLAAAEAKKADAAASARDVVLRGALAKIQVAMDTGASFAEPVSELKQAGIKVPDVLDRMADGAPTQAALLEAFPEAARAALRASRDTETGGGALTFLRDQLGVRSLQPREGDDADAILSRAEAALKAGHLSDAMAELQTLPEQGRVELTDWMALATQRADAMAAAEALSQQLMNN</sequence>
<feature type="compositionally biased region" description="Acidic residues" evidence="2">
    <location>
        <begin position="34"/>
        <end position="100"/>
    </location>
</feature>
<evidence type="ECO:0000256" key="1">
    <source>
        <dbReference type="SAM" id="Coils"/>
    </source>
</evidence>
<dbReference type="Gene3D" id="1.10.287.1490">
    <property type="match status" value="1"/>
</dbReference>
<proteinExistence type="predicted"/>
<keyword evidence="1" id="KW-0175">Coiled coil</keyword>